<dbReference type="GO" id="GO:0032259">
    <property type="term" value="P:methylation"/>
    <property type="evidence" value="ECO:0007669"/>
    <property type="project" value="UniProtKB-KW"/>
</dbReference>
<dbReference type="Proteomes" id="UP000543224">
    <property type="component" value="Unassembled WGS sequence"/>
</dbReference>
<keyword evidence="3" id="KW-0808">Transferase</keyword>
<organism evidence="11 15">
    <name type="scientific">Candidatus Hakubella thermalkaliphila</name>
    <dbReference type="NCBI Taxonomy" id="2754717"/>
    <lineage>
        <taxon>Bacteria</taxon>
        <taxon>Bacillati</taxon>
        <taxon>Actinomycetota</taxon>
        <taxon>Actinomycetota incertae sedis</taxon>
        <taxon>Candidatus Hakubellales</taxon>
        <taxon>Candidatus Hakubellaceae</taxon>
        <taxon>Candidatus Hakubella</taxon>
    </lineage>
</organism>
<evidence type="ECO:0000256" key="4">
    <source>
        <dbReference type="ARBA" id="ARBA00022691"/>
    </source>
</evidence>
<evidence type="ECO:0000313" key="13">
    <source>
        <dbReference type="Proteomes" id="UP000543224"/>
    </source>
</evidence>
<evidence type="ECO:0000313" key="14">
    <source>
        <dbReference type="Proteomes" id="UP000576480"/>
    </source>
</evidence>
<evidence type="ECO:0000256" key="7">
    <source>
        <dbReference type="ARBA" id="ARBA00049120"/>
    </source>
</evidence>
<dbReference type="Proteomes" id="UP000576480">
    <property type="component" value="Unassembled WGS sequence"/>
</dbReference>
<dbReference type="Proteomes" id="UP000591948">
    <property type="component" value="Unassembled WGS sequence"/>
</dbReference>
<dbReference type="EC" id="2.1.1.-" evidence="8"/>
<dbReference type="Gene3D" id="3.40.50.150">
    <property type="entry name" value="Vaccinia Virus protein VP39"/>
    <property type="match status" value="2"/>
</dbReference>
<dbReference type="InterPro" id="IPR029063">
    <property type="entry name" value="SAM-dependent_MTases_sf"/>
</dbReference>
<dbReference type="GO" id="GO:0008170">
    <property type="term" value="F:N-methyltransferase activity"/>
    <property type="evidence" value="ECO:0007669"/>
    <property type="project" value="InterPro"/>
</dbReference>
<dbReference type="InterPro" id="IPR002941">
    <property type="entry name" value="DNA_methylase_N4/N6"/>
</dbReference>
<name>A0A6V8QET0_9ACTN</name>
<accession>A0A6V8QET0</accession>
<dbReference type="InterPro" id="IPR001091">
    <property type="entry name" value="RM_Methyltransferase"/>
</dbReference>
<dbReference type="EMBL" id="BLRY01000013">
    <property type="protein sequence ID" value="GFP27042.1"/>
    <property type="molecule type" value="Genomic_DNA"/>
</dbReference>
<evidence type="ECO:0000313" key="12">
    <source>
        <dbReference type="EMBL" id="GFP35081.1"/>
    </source>
</evidence>
<evidence type="ECO:0000313" key="15">
    <source>
        <dbReference type="Proteomes" id="UP000591948"/>
    </source>
</evidence>
<comment type="catalytic activity">
    <reaction evidence="7">
        <text>a 2'-deoxycytidine in DNA + S-adenosyl-L-methionine = an N(4)-methyl-2'-deoxycytidine in DNA + S-adenosyl-L-homocysteine + H(+)</text>
        <dbReference type="Rhea" id="RHEA:16857"/>
        <dbReference type="Rhea" id="RHEA-COMP:11369"/>
        <dbReference type="Rhea" id="RHEA-COMP:13674"/>
        <dbReference type="ChEBI" id="CHEBI:15378"/>
        <dbReference type="ChEBI" id="CHEBI:57856"/>
        <dbReference type="ChEBI" id="CHEBI:59789"/>
        <dbReference type="ChEBI" id="CHEBI:85452"/>
        <dbReference type="ChEBI" id="CHEBI:137933"/>
        <dbReference type="EC" id="2.1.1.113"/>
    </reaction>
</comment>
<keyword evidence="6" id="KW-0238">DNA-binding</keyword>
<keyword evidence="15" id="KW-1185">Reference proteome</keyword>
<evidence type="ECO:0000256" key="2">
    <source>
        <dbReference type="ARBA" id="ARBA00022603"/>
    </source>
</evidence>
<keyword evidence="4" id="KW-0949">S-adenosyl-L-methionine</keyword>
<dbReference type="PROSITE" id="PS00093">
    <property type="entry name" value="N4_MTASE"/>
    <property type="match status" value="1"/>
</dbReference>
<feature type="domain" description="DNA methylase N-4/N-6" evidence="9">
    <location>
        <begin position="92"/>
        <end position="148"/>
    </location>
</feature>
<evidence type="ECO:0000256" key="8">
    <source>
        <dbReference type="RuleBase" id="RU362026"/>
    </source>
</evidence>
<evidence type="ECO:0000256" key="5">
    <source>
        <dbReference type="ARBA" id="ARBA00022747"/>
    </source>
</evidence>
<dbReference type="EMBL" id="BLSB01000048">
    <property type="protein sequence ID" value="GFP35081.1"/>
    <property type="molecule type" value="Genomic_DNA"/>
</dbReference>
<dbReference type="RefSeq" id="WP_176233110.1">
    <property type="nucleotide sequence ID" value="NZ_BLRY01000013.1"/>
</dbReference>
<comment type="caution">
    <text evidence="11">The sequence shown here is derived from an EMBL/GenBank/DDBJ whole genome shotgun (WGS) entry which is preliminary data.</text>
</comment>
<dbReference type="Pfam" id="PF01555">
    <property type="entry name" value="N6_N4_Mtase"/>
    <property type="match status" value="1"/>
</dbReference>
<evidence type="ECO:0000313" key="10">
    <source>
        <dbReference type="EMBL" id="GFP25671.1"/>
    </source>
</evidence>
<dbReference type="GO" id="GO:0003677">
    <property type="term" value="F:DNA binding"/>
    <property type="evidence" value="ECO:0007669"/>
    <property type="project" value="UniProtKB-KW"/>
</dbReference>
<reference evidence="13 14" key="1">
    <citation type="journal article" date="2020" name="Front. Microbiol.">
        <title>Single-cell genomics of novel Actinobacteria with the Wood-Ljungdahl pathway discovered in a serpentinizing system.</title>
        <authorList>
            <person name="Merino N."/>
            <person name="Kawai M."/>
            <person name="Boyd E.S."/>
            <person name="Colman D.R."/>
            <person name="McGlynn S.E."/>
            <person name="Nealson K.H."/>
            <person name="Kurokawa K."/>
            <person name="Hongoh Y."/>
        </authorList>
    </citation>
    <scope>NUCLEOTIDE SEQUENCE [LARGE SCALE GENOMIC DNA]</scope>
    <source>
        <strain evidence="10 13">S25</strain>
        <strain evidence="11 15">S33</strain>
        <strain evidence="12 14">S43</strain>
    </source>
</reference>
<evidence type="ECO:0000313" key="11">
    <source>
        <dbReference type="EMBL" id="GFP27042.1"/>
    </source>
</evidence>
<evidence type="ECO:0000256" key="6">
    <source>
        <dbReference type="ARBA" id="ARBA00023125"/>
    </source>
</evidence>
<keyword evidence="2" id="KW-0489">Methyltransferase</keyword>
<sequence length="476" mass="55050">MPTMTESSFYPISLDEIETKVARKNGRRNGWSSNGGYQFSLPLGQCLDNVKEIVNEFGERITRVDGDIPADLSVNDGDRFLFISYDQSALTHGLHRYPAKFFPELPRWLVKRYSNENDLVLDPFSGSGTTNIEALLLRRHSVGIDVDPFSRFLSKVKATPLDESELKSTQERLLRFMVNYQPSKVFESDIPCFPYRDNWFNREIILEVAYLKKTIEALDASNDVKDFFKICLSSIIRAVSNADDNCTRTVIRKKLNKRVYPSDALKRFAEVVLFNVPKMIEFSQRCLRNVAAIFPEDMDARSIRYEEENFDLAVTSPPYANAVDYPRTHQLESYWSGLANGSLTPLKKKHVGTESVSSNEYKQLHKIGIDDADIVISEIFEKDPRRAYIAFKYLDDMRKNLTEAYRVLKTGARYIIVVGNNRIRGELFENWKYIMELAKGVGFELETYFASEIIKYFIKVPREERINTDWILVLRK</sequence>
<evidence type="ECO:0000259" key="9">
    <source>
        <dbReference type="Pfam" id="PF01555"/>
    </source>
</evidence>
<dbReference type="EMBL" id="BLRX01000157">
    <property type="protein sequence ID" value="GFP25671.1"/>
    <property type="molecule type" value="Genomic_DNA"/>
</dbReference>
<dbReference type="PRINTS" id="PR00508">
    <property type="entry name" value="S21N4MTFRASE"/>
</dbReference>
<dbReference type="AlphaFoldDB" id="A0A6V8QET0"/>
<evidence type="ECO:0000256" key="1">
    <source>
        <dbReference type="ARBA" id="ARBA00010203"/>
    </source>
</evidence>
<protein>
    <recommendedName>
        <fullName evidence="8">Methyltransferase</fullName>
        <ecNumber evidence="8">2.1.1.-</ecNumber>
    </recommendedName>
</protein>
<dbReference type="InterPro" id="IPR017985">
    <property type="entry name" value="MeTrfase_CN4_CS"/>
</dbReference>
<proteinExistence type="inferred from homology"/>
<dbReference type="GO" id="GO:0015667">
    <property type="term" value="F:site-specific DNA-methyltransferase (cytosine-N4-specific) activity"/>
    <property type="evidence" value="ECO:0007669"/>
    <property type="project" value="UniProtKB-EC"/>
</dbReference>
<comment type="similarity">
    <text evidence="1">Belongs to the N(4)/N(6)-methyltransferase family. N(4) subfamily.</text>
</comment>
<evidence type="ECO:0000256" key="3">
    <source>
        <dbReference type="ARBA" id="ARBA00022679"/>
    </source>
</evidence>
<dbReference type="GO" id="GO:0009307">
    <property type="term" value="P:DNA restriction-modification system"/>
    <property type="evidence" value="ECO:0007669"/>
    <property type="project" value="UniProtKB-KW"/>
</dbReference>
<keyword evidence="5" id="KW-0680">Restriction system</keyword>
<dbReference type="SUPFAM" id="SSF53335">
    <property type="entry name" value="S-adenosyl-L-methionine-dependent methyltransferases"/>
    <property type="match status" value="2"/>
</dbReference>
<gene>
    <name evidence="10" type="ORF">HKBW3S25_01152</name>
    <name evidence="11" type="ORF">HKBW3S33_00454</name>
    <name evidence="12" type="ORF">HKBW3S43_00873</name>
</gene>